<gene>
    <name evidence="1" type="ORF">CR152_26800</name>
</gene>
<dbReference type="OrthoDB" id="9799672at2"/>
<accession>A0A2D2DRX0</accession>
<organism evidence="1 2">
    <name type="scientific">Massilia violaceinigra</name>
    <dbReference type="NCBI Taxonomy" id="2045208"/>
    <lineage>
        <taxon>Bacteria</taxon>
        <taxon>Pseudomonadati</taxon>
        <taxon>Pseudomonadota</taxon>
        <taxon>Betaproteobacteria</taxon>
        <taxon>Burkholderiales</taxon>
        <taxon>Oxalobacteraceae</taxon>
        <taxon>Telluria group</taxon>
        <taxon>Massilia</taxon>
    </lineage>
</organism>
<reference evidence="1" key="1">
    <citation type="submission" date="2017-10" db="EMBL/GenBank/DDBJ databases">
        <title>Massilia psychrophilum sp. nov., a novel purple-pigmented bacterium isolated from Tianshan glacier, Xinjiang Municipality, China.</title>
        <authorList>
            <person name="Wang H."/>
        </authorList>
    </citation>
    <scope>NUCLEOTIDE SEQUENCE [LARGE SCALE GENOMIC DNA]</scope>
    <source>
        <strain evidence="1">B2</strain>
    </source>
</reference>
<evidence type="ECO:0000313" key="1">
    <source>
        <dbReference type="EMBL" id="ATQ77713.1"/>
    </source>
</evidence>
<dbReference type="InterPro" id="IPR029063">
    <property type="entry name" value="SAM-dependent_MTases_sf"/>
</dbReference>
<dbReference type="EMBL" id="CP024608">
    <property type="protein sequence ID" value="ATQ77713.1"/>
    <property type="molecule type" value="Genomic_DNA"/>
</dbReference>
<dbReference type="RefSeq" id="WP_099880140.1">
    <property type="nucleotide sequence ID" value="NZ_CP024608.1"/>
</dbReference>
<name>A0A2D2DRX0_9BURK</name>
<protein>
    <submittedName>
        <fullName evidence="1">Uncharacterized protein</fullName>
    </submittedName>
</protein>
<keyword evidence="2" id="KW-1185">Reference proteome</keyword>
<evidence type="ECO:0000313" key="2">
    <source>
        <dbReference type="Proteomes" id="UP000229897"/>
    </source>
</evidence>
<proteinExistence type="predicted"/>
<dbReference type="Proteomes" id="UP000229897">
    <property type="component" value="Chromosome"/>
</dbReference>
<dbReference type="Gene3D" id="3.40.50.150">
    <property type="entry name" value="Vaccinia Virus protein VP39"/>
    <property type="match status" value="1"/>
</dbReference>
<dbReference type="KEGG" id="mass:CR152_26800"/>
<dbReference type="AlphaFoldDB" id="A0A2D2DRX0"/>
<sequence>MLNITRVTAQFMAHMIGAVGARDIPETGTANACSTLSLADAVALNGGQASTVGMAPFMQAVAAKPGINPSRPPVY</sequence>